<gene>
    <name evidence="1" type="ORF">FXV83_29885</name>
</gene>
<proteinExistence type="predicted"/>
<evidence type="ECO:0000313" key="1">
    <source>
        <dbReference type="EMBL" id="TYO62972.1"/>
    </source>
</evidence>
<organism evidence="1 2">
    <name type="scientific">Bradyrhizobium hipponense</name>
    <dbReference type="NCBI Taxonomy" id="2605638"/>
    <lineage>
        <taxon>Bacteria</taxon>
        <taxon>Pseudomonadati</taxon>
        <taxon>Pseudomonadota</taxon>
        <taxon>Alphaproteobacteria</taxon>
        <taxon>Hyphomicrobiales</taxon>
        <taxon>Nitrobacteraceae</taxon>
        <taxon>Bradyrhizobium</taxon>
    </lineage>
</organism>
<dbReference type="AlphaFoldDB" id="A0A5S4YG25"/>
<sequence length="97" mass="10836">MTDSDAIWRENLQNAWAALRMIRETVETLGPPGILISEEEVLAQYGPEPIHEATAIVAALTTLLGWTVQAAEKARQRVESYIFIGQNSVIQMGRKDR</sequence>
<accession>A0A5S4YG25</accession>
<dbReference type="EMBL" id="VSTH01000112">
    <property type="protein sequence ID" value="TYO62972.1"/>
    <property type="molecule type" value="Genomic_DNA"/>
</dbReference>
<protein>
    <submittedName>
        <fullName evidence="1">Uncharacterized protein</fullName>
    </submittedName>
</protein>
<dbReference type="Proteomes" id="UP000324797">
    <property type="component" value="Unassembled WGS sequence"/>
</dbReference>
<comment type="caution">
    <text evidence="1">The sequence shown here is derived from an EMBL/GenBank/DDBJ whole genome shotgun (WGS) entry which is preliminary data.</text>
</comment>
<reference evidence="1 2" key="1">
    <citation type="submission" date="2019-08" db="EMBL/GenBank/DDBJ databases">
        <title>Bradyrhizobium hipponensis sp. nov., a rhizobium isolated from a Lupinus angustifolius root nodule in Tunisia.</title>
        <authorList>
            <person name="Off K."/>
            <person name="Rejili M."/>
            <person name="Mars M."/>
            <person name="Brachmann A."/>
            <person name="Marin M."/>
        </authorList>
    </citation>
    <scope>NUCLEOTIDE SEQUENCE [LARGE SCALE GENOMIC DNA]</scope>
    <source>
        <strain evidence="2">aSej3</strain>
    </source>
</reference>
<keyword evidence="2" id="KW-1185">Reference proteome</keyword>
<dbReference type="RefSeq" id="WP_148743179.1">
    <property type="nucleotide sequence ID" value="NZ_VSTH01000112.1"/>
</dbReference>
<evidence type="ECO:0000313" key="2">
    <source>
        <dbReference type="Proteomes" id="UP000324797"/>
    </source>
</evidence>
<name>A0A5S4YG25_9BRAD</name>